<protein>
    <submittedName>
        <fullName evidence="1">Uncharacterized protein</fullName>
    </submittedName>
</protein>
<evidence type="ECO:0000313" key="1">
    <source>
        <dbReference type="EnsemblPlants" id="AVESA.00010b.r2.UnG1412890.1.CDS.1"/>
    </source>
</evidence>
<name>A0ACD6ARN4_AVESA</name>
<dbReference type="EnsemblPlants" id="AVESA.00010b.r2.UnG1412890.1">
    <property type="protein sequence ID" value="AVESA.00010b.r2.UnG1412890.1.CDS.1"/>
    <property type="gene ID" value="AVESA.00010b.r2.UnG1412890"/>
</dbReference>
<dbReference type="Proteomes" id="UP001732700">
    <property type="component" value="Unassembled WGS sequence"/>
</dbReference>
<keyword evidence="2" id="KW-1185">Reference proteome</keyword>
<accession>A0ACD6ARN4</accession>
<sequence length="485" mass="53857">MATNGSSGKNQEIRSKGKWKATTDPKFNFRTNQHENRSQNGARKHITCYCCGYPGHFTQECPRWNGPPAAPLGSSPGMVHSLPSMHITCYCCGYPGHYTQECPRWNGSQTAPLGSSYGRQETIHVSEDQCLTLDPYQQNIESRFRQDQMDGVITCMVCGEEGHYTCDCPMKDQEDKVICTLCSKKGHCGLWCCQKNKSENLACTRCGEIGHSASTNGLSCSSCDEYHPHGECQMNKVTCFVCDSQDHYLAQCPINSVLTAVYKDQRENFQAALRLTLSKEGNTLSTPAKPSTESQVCKPSFAKQLAGKKPTPRKCYSCGEEGHFSNCCPSKPKVRTPNKSNPNVRTGNATTPVLKTIYLECNEEGHYDNHCPQKFGATSTNLSRELKESSIIPTSSNLSKELEEQDPSTAKHSSEMKLISSVGCFSCGEEGHWARSCPLKHQVLNIDKSSPLVTVDNIPTRVLVCFSCRKEGHYSFQCSQKRQKR</sequence>
<proteinExistence type="predicted"/>
<evidence type="ECO:0000313" key="2">
    <source>
        <dbReference type="Proteomes" id="UP001732700"/>
    </source>
</evidence>
<reference evidence="1" key="1">
    <citation type="submission" date="2025-09" db="UniProtKB">
        <authorList>
            <consortium name="EnsemblPlants"/>
        </authorList>
    </citation>
    <scope>IDENTIFICATION</scope>
</reference>
<organism evidence="1 2">
    <name type="scientific">Avena sativa</name>
    <name type="common">Oat</name>
    <dbReference type="NCBI Taxonomy" id="4498"/>
    <lineage>
        <taxon>Eukaryota</taxon>
        <taxon>Viridiplantae</taxon>
        <taxon>Streptophyta</taxon>
        <taxon>Embryophyta</taxon>
        <taxon>Tracheophyta</taxon>
        <taxon>Spermatophyta</taxon>
        <taxon>Magnoliopsida</taxon>
        <taxon>Liliopsida</taxon>
        <taxon>Poales</taxon>
        <taxon>Poaceae</taxon>
        <taxon>BOP clade</taxon>
        <taxon>Pooideae</taxon>
        <taxon>Poodae</taxon>
        <taxon>Poeae</taxon>
        <taxon>Poeae Chloroplast Group 1 (Aveneae type)</taxon>
        <taxon>Aveninae</taxon>
        <taxon>Avena</taxon>
    </lineage>
</organism>